<proteinExistence type="predicted"/>
<comment type="caution">
    <text evidence="1">The sequence shown here is derived from an EMBL/GenBank/DDBJ whole genome shotgun (WGS) entry which is preliminary data.</text>
</comment>
<keyword evidence="2" id="KW-1185">Reference proteome</keyword>
<dbReference type="Proteomes" id="UP000829447">
    <property type="component" value="Linkage Group LG17"/>
</dbReference>
<reference evidence="1 2" key="1">
    <citation type="journal article" date="2022" name="bioRxiv">
        <title>An ancient truncated duplication of the anti-Mullerian hormone receptor type 2 gene is a potential conserved master sex determinant in the Pangasiidae catfish family.</title>
        <authorList>
            <person name="Wen M."/>
            <person name="Pan Q."/>
            <person name="Jouanno E."/>
            <person name="Montfort J."/>
            <person name="Zahm M."/>
            <person name="Cabau C."/>
            <person name="Klopp C."/>
            <person name="Iampietro C."/>
            <person name="Roques C."/>
            <person name="Bouchez O."/>
            <person name="Castinel A."/>
            <person name="Donnadieu C."/>
            <person name="Parrinello H."/>
            <person name="Poncet C."/>
            <person name="Belmonte E."/>
            <person name="Gautier V."/>
            <person name="Avarre J.-C."/>
            <person name="Dugue R."/>
            <person name="Gustiano R."/>
            <person name="Ha T.T.T."/>
            <person name="Campet M."/>
            <person name="Sriphairoj K."/>
            <person name="Ribolli J."/>
            <person name="de Almeida F.L."/>
            <person name="Desvignes T."/>
            <person name="Postlethwait J.H."/>
            <person name="Bucao C.F."/>
            <person name="Robinson-Rechavi M."/>
            <person name="Bobe J."/>
            <person name="Herpin A."/>
            <person name="Guiguen Y."/>
        </authorList>
    </citation>
    <scope>NUCLEOTIDE SEQUENCE [LARGE SCALE GENOMIC DNA]</scope>
    <source>
        <strain evidence="1">YG-Dec2019</strain>
    </source>
</reference>
<evidence type="ECO:0000313" key="2">
    <source>
        <dbReference type="Proteomes" id="UP000829447"/>
    </source>
</evidence>
<accession>A0ACC5X9N6</accession>
<name>A0ACC5X9N6_PANGG</name>
<organism evidence="1 2">
    <name type="scientific">Pangasianodon gigas</name>
    <name type="common">Mekong giant catfish</name>
    <name type="synonym">Pangasius gigas</name>
    <dbReference type="NCBI Taxonomy" id="30993"/>
    <lineage>
        <taxon>Eukaryota</taxon>
        <taxon>Metazoa</taxon>
        <taxon>Chordata</taxon>
        <taxon>Craniata</taxon>
        <taxon>Vertebrata</taxon>
        <taxon>Euteleostomi</taxon>
        <taxon>Actinopterygii</taxon>
        <taxon>Neopterygii</taxon>
        <taxon>Teleostei</taxon>
        <taxon>Ostariophysi</taxon>
        <taxon>Siluriformes</taxon>
        <taxon>Pangasiidae</taxon>
        <taxon>Pangasianodon</taxon>
    </lineage>
</organism>
<evidence type="ECO:0000313" key="1">
    <source>
        <dbReference type="EMBL" id="MCI4388033.1"/>
    </source>
</evidence>
<sequence length="137" mass="15338">MARLVQADRKSMVVQISTLYKRGEQKSISERQNNSRRPHVGPLLLAKNRNLWLECALACQNWAVEDWNKTSTLHSASQSGRTSSTIAPLKTVFSPLAPSDHLSTIQHSISVIITTERRLSVLRKIRKLGVCSVQSDC</sequence>
<dbReference type="EMBL" id="CM040470">
    <property type="protein sequence ID" value="MCI4388033.1"/>
    <property type="molecule type" value="Genomic_DNA"/>
</dbReference>
<protein>
    <submittedName>
        <fullName evidence="1">Uncharacterized protein</fullName>
    </submittedName>
</protein>
<gene>
    <name evidence="1" type="ORF">PGIGA_G00080890</name>
</gene>